<feature type="transmembrane region" description="Helical" evidence="4">
    <location>
        <begin position="76"/>
        <end position="96"/>
    </location>
</feature>
<dbReference type="AlphaFoldDB" id="A0AA45C6H4"/>
<organism evidence="6 7">
    <name type="scientific">Oceanotoga teriensis</name>
    <dbReference type="NCBI Taxonomy" id="515440"/>
    <lineage>
        <taxon>Bacteria</taxon>
        <taxon>Thermotogati</taxon>
        <taxon>Thermotogota</taxon>
        <taxon>Thermotogae</taxon>
        <taxon>Petrotogales</taxon>
        <taxon>Petrotogaceae</taxon>
        <taxon>Oceanotoga</taxon>
    </lineage>
</organism>
<dbReference type="PANTHER" id="PTHR23528:SF1">
    <property type="entry name" value="MAJOR FACILITATOR SUPERFAMILY (MFS) PROFILE DOMAIN-CONTAINING PROTEIN"/>
    <property type="match status" value="1"/>
</dbReference>
<dbReference type="InterPro" id="IPR036259">
    <property type="entry name" value="MFS_trans_sf"/>
</dbReference>
<keyword evidence="2 4" id="KW-1133">Transmembrane helix</keyword>
<keyword evidence="3 4" id="KW-0472">Membrane</keyword>
<dbReference type="EMBL" id="QGGI01000009">
    <property type="protein sequence ID" value="PWJ92121.1"/>
    <property type="molecule type" value="Genomic_DNA"/>
</dbReference>
<feature type="transmembrane region" description="Helical" evidence="4">
    <location>
        <begin position="139"/>
        <end position="158"/>
    </location>
</feature>
<dbReference type="Gene3D" id="1.20.1250.20">
    <property type="entry name" value="MFS general substrate transporter like domains"/>
    <property type="match status" value="2"/>
</dbReference>
<gene>
    <name evidence="6" type="ORF">C7380_1094</name>
</gene>
<feature type="domain" description="Major facilitator superfamily (MFS) profile" evidence="5">
    <location>
        <begin position="7"/>
        <end position="419"/>
    </location>
</feature>
<evidence type="ECO:0000256" key="2">
    <source>
        <dbReference type="ARBA" id="ARBA00022989"/>
    </source>
</evidence>
<feature type="transmembrane region" description="Helical" evidence="4">
    <location>
        <begin position="394"/>
        <end position="415"/>
    </location>
</feature>
<feature type="transmembrane region" description="Helical" evidence="4">
    <location>
        <begin position="230"/>
        <end position="255"/>
    </location>
</feature>
<dbReference type="GO" id="GO:0022857">
    <property type="term" value="F:transmembrane transporter activity"/>
    <property type="evidence" value="ECO:0007669"/>
    <property type="project" value="InterPro"/>
</dbReference>
<feature type="transmembrane region" description="Helical" evidence="4">
    <location>
        <begin position="327"/>
        <end position="348"/>
    </location>
</feature>
<feature type="transmembrane region" description="Helical" evidence="4">
    <location>
        <begin position="267"/>
        <end position="289"/>
    </location>
</feature>
<accession>A0AA45C6H4</accession>
<comment type="caution">
    <text evidence="6">The sequence shown here is derived from an EMBL/GenBank/DDBJ whole genome shotgun (WGS) entry which is preliminary data.</text>
</comment>
<dbReference type="Proteomes" id="UP000245921">
    <property type="component" value="Unassembled WGS sequence"/>
</dbReference>
<sequence length="423" mass="48067">MKFKFWKLFVIGFGFFGISILWPLYNAYVPIFLKDFSLSSFSIGIVMTIDNIFAIFMLPILGTLSDQTRTKFGRRMPYIMLGAPLAAFFFILIPFIKDFNNLFFLMFIIILMNFFMAIFRSPVVALMPDITPSRYRSQANGIINFMGGLGALLAYFAGKPMYDYSQSLPFIVGAIVMLAAQLLLFVFIKEPKEYTIKSNLSKNKKSVVKKGMQELLTNLKDVFVSKEKSLLLMLLSILFWFIGFNSIETFFTIYAKFHVGIPESTGALMMGVFSLTFMIFAIPAGFIGGKFGRKKSIFAGIFILFIMSLSTFYFGNMDMSIESNKELFKTIMYIIFPIGGIGWALINVNSLPMVVDMTTTEKSGGYTGLYYFFSMAANIFAPPIAGFFMDIFDYNSLMIFSFIFFLLSFITMLFVKRGEAQKI</sequence>
<dbReference type="RefSeq" id="WP_109604847.1">
    <property type="nucleotide sequence ID" value="NZ_JAMHJO010000005.1"/>
</dbReference>
<evidence type="ECO:0000256" key="4">
    <source>
        <dbReference type="SAM" id="Phobius"/>
    </source>
</evidence>
<protein>
    <submittedName>
        <fullName evidence="6">Na+/melibiose symporter-like transporter</fullName>
    </submittedName>
</protein>
<proteinExistence type="predicted"/>
<feature type="transmembrane region" description="Helical" evidence="4">
    <location>
        <begin position="170"/>
        <end position="188"/>
    </location>
</feature>
<feature type="transmembrane region" description="Helical" evidence="4">
    <location>
        <begin position="296"/>
        <end position="315"/>
    </location>
</feature>
<dbReference type="InterPro" id="IPR020846">
    <property type="entry name" value="MFS_dom"/>
</dbReference>
<evidence type="ECO:0000259" key="5">
    <source>
        <dbReference type="PROSITE" id="PS50850"/>
    </source>
</evidence>
<keyword evidence="1 4" id="KW-0812">Transmembrane</keyword>
<feature type="transmembrane region" description="Helical" evidence="4">
    <location>
        <begin position="102"/>
        <end position="127"/>
    </location>
</feature>
<evidence type="ECO:0000313" key="6">
    <source>
        <dbReference type="EMBL" id="PWJ92121.1"/>
    </source>
</evidence>
<reference evidence="6 7" key="1">
    <citation type="submission" date="2018-05" db="EMBL/GenBank/DDBJ databases">
        <title>Genomic Encyclopedia of Type Strains, Phase IV (KMG-IV): sequencing the most valuable type-strain genomes for metagenomic binning, comparative biology and taxonomic classification.</title>
        <authorList>
            <person name="Goeker M."/>
        </authorList>
    </citation>
    <scope>NUCLEOTIDE SEQUENCE [LARGE SCALE GENOMIC DNA]</scope>
    <source>
        <strain evidence="6 7">DSM 24906</strain>
    </source>
</reference>
<feature type="transmembrane region" description="Helical" evidence="4">
    <location>
        <begin position="37"/>
        <end position="64"/>
    </location>
</feature>
<feature type="transmembrane region" description="Helical" evidence="4">
    <location>
        <begin position="369"/>
        <end position="388"/>
    </location>
</feature>
<keyword evidence="7" id="KW-1185">Reference proteome</keyword>
<dbReference type="Pfam" id="PF07690">
    <property type="entry name" value="MFS_1"/>
    <property type="match status" value="1"/>
</dbReference>
<dbReference type="PROSITE" id="PS50850">
    <property type="entry name" value="MFS"/>
    <property type="match status" value="1"/>
</dbReference>
<name>A0AA45C6H4_9BACT</name>
<feature type="transmembrane region" description="Helical" evidence="4">
    <location>
        <begin position="5"/>
        <end position="25"/>
    </location>
</feature>
<dbReference type="PANTHER" id="PTHR23528">
    <property type="match status" value="1"/>
</dbReference>
<dbReference type="InterPro" id="IPR011701">
    <property type="entry name" value="MFS"/>
</dbReference>
<evidence type="ECO:0000313" key="7">
    <source>
        <dbReference type="Proteomes" id="UP000245921"/>
    </source>
</evidence>
<evidence type="ECO:0000256" key="3">
    <source>
        <dbReference type="ARBA" id="ARBA00023136"/>
    </source>
</evidence>
<dbReference type="SUPFAM" id="SSF103473">
    <property type="entry name" value="MFS general substrate transporter"/>
    <property type="match status" value="1"/>
</dbReference>
<evidence type="ECO:0000256" key="1">
    <source>
        <dbReference type="ARBA" id="ARBA00022692"/>
    </source>
</evidence>